<evidence type="ECO:0000256" key="3">
    <source>
        <dbReference type="ARBA" id="ARBA00023125"/>
    </source>
</evidence>
<evidence type="ECO:0000313" key="5">
    <source>
        <dbReference type="EMBL" id="PLT48112.1"/>
    </source>
</evidence>
<evidence type="ECO:0000256" key="2">
    <source>
        <dbReference type="ARBA" id="ARBA00023015"/>
    </source>
</evidence>
<dbReference type="Gene3D" id="1.10.10.10">
    <property type="entry name" value="Winged helix-like DNA-binding domain superfamily/Winged helix DNA-binding domain"/>
    <property type="match status" value="1"/>
</dbReference>
<reference evidence="5 6" key="1">
    <citation type="submission" date="2017-05" db="EMBL/GenBank/DDBJ databases">
        <title>Functional genome analysis of Paenibacillus pasadenensis strain R16: insights on endophytic life style and antifungal activity.</title>
        <authorList>
            <person name="Passera A."/>
            <person name="Marcolungo L."/>
            <person name="Casati P."/>
            <person name="Brasca M."/>
            <person name="Quaglino F."/>
            <person name="Delledonne M."/>
        </authorList>
    </citation>
    <scope>NUCLEOTIDE SEQUENCE [LARGE SCALE GENOMIC DNA]</scope>
    <source>
        <strain evidence="5 6">R16</strain>
    </source>
</reference>
<dbReference type="Pfam" id="PF03965">
    <property type="entry name" value="Penicillinase_R"/>
    <property type="match status" value="1"/>
</dbReference>
<evidence type="ECO:0000256" key="1">
    <source>
        <dbReference type="ARBA" id="ARBA00011046"/>
    </source>
</evidence>
<organism evidence="5 6">
    <name type="scientific">Paenibacillus pasadenensis</name>
    <dbReference type="NCBI Taxonomy" id="217090"/>
    <lineage>
        <taxon>Bacteria</taxon>
        <taxon>Bacillati</taxon>
        <taxon>Bacillota</taxon>
        <taxon>Bacilli</taxon>
        <taxon>Bacillales</taxon>
        <taxon>Paenibacillaceae</taxon>
        <taxon>Paenibacillus</taxon>
    </lineage>
</organism>
<proteinExistence type="inferred from homology"/>
<sequence length="137" mass="16452">MFKEKEEFRMNAPIRISESESEVMKLLWEQEPLTASEIIERLQRQMDWSDQTIKTFLNRLLNKEAIRFEKSGRTYLYYPLVTRDEYLRSENRSFLNRVYDGAIGMMCAKFLEEERLSDQEIEQLQRLLDKQKKGGDA</sequence>
<comment type="caution">
    <text evidence="5">The sequence shown here is derived from an EMBL/GenBank/DDBJ whole genome shotgun (WGS) entry which is preliminary data.</text>
</comment>
<dbReference type="Proteomes" id="UP000234789">
    <property type="component" value="Unassembled WGS sequence"/>
</dbReference>
<comment type="similarity">
    <text evidence="1">Belongs to the BlaI transcriptional regulatory family.</text>
</comment>
<evidence type="ECO:0000313" key="6">
    <source>
        <dbReference type="Proteomes" id="UP000234789"/>
    </source>
</evidence>
<keyword evidence="6" id="KW-1185">Reference proteome</keyword>
<dbReference type="SUPFAM" id="SSF46785">
    <property type="entry name" value="Winged helix' DNA-binding domain"/>
    <property type="match status" value="1"/>
</dbReference>
<dbReference type="GO" id="GO:0045892">
    <property type="term" value="P:negative regulation of DNA-templated transcription"/>
    <property type="evidence" value="ECO:0007669"/>
    <property type="project" value="InterPro"/>
</dbReference>
<dbReference type="EMBL" id="NFEZ01000001">
    <property type="protein sequence ID" value="PLT48112.1"/>
    <property type="molecule type" value="Genomic_DNA"/>
</dbReference>
<dbReference type="Gene3D" id="1.10.4040.10">
    <property type="entry name" value="Penicillinase repressor domain"/>
    <property type="match status" value="1"/>
</dbReference>
<dbReference type="PIRSF" id="PIRSF019455">
    <property type="entry name" value="CopR_AtkY"/>
    <property type="match status" value="1"/>
</dbReference>
<dbReference type="GO" id="GO:0003677">
    <property type="term" value="F:DNA binding"/>
    <property type="evidence" value="ECO:0007669"/>
    <property type="project" value="UniProtKB-KW"/>
</dbReference>
<dbReference type="InterPro" id="IPR005650">
    <property type="entry name" value="BlaI_family"/>
</dbReference>
<dbReference type="AlphaFoldDB" id="A0A2N5NCQ0"/>
<keyword evidence="3" id="KW-0238">DNA-binding</keyword>
<evidence type="ECO:0000256" key="4">
    <source>
        <dbReference type="ARBA" id="ARBA00023163"/>
    </source>
</evidence>
<dbReference type="InterPro" id="IPR036388">
    <property type="entry name" value="WH-like_DNA-bd_sf"/>
</dbReference>
<keyword evidence="4" id="KW-0804">Transcription</keyword>
<accession>A0A2N5NCQ0</accession>
<keyword evidence="2" id="KW-0805">Transcription regulation</keyword>
<protein>
    <submittedName>
        <fullName evidence="5">Beta-lactamase repressor BlaI</fullName>
    </submittedName>
</protein>
<name>A0A2N5NCQ0_9BACL</name>
<dbReference type="InterPro" id="IPR036390">
    <property type="entry name" value="WH_DNA-bd_sf"/>
</dbReference>
<gene>
    <name evidence="5" type="ORF">B8V81_0244</name>
</gene>